<dbReference type="OrthoDB" id="6369148at2759"/>
<dbReference type="PROSITE" id="PS00028">
    <property type="entry name" value="ZINC_FINGER_C2H2_1"/>
    <property type="match status" value="2"/>
</dbReference>
<dbReference type="STRING" id="35525.A0A0P5TVV7"/>
<dbReference type="InterPro" id="IPR050888">
    <property type="entry name" value="ZnF_C2H2-type_TF"/>
</dbReference>
<keyword evidence="3" id="KW-0677">Repeat</keyword>
<dbReference type="FunFam" id="3.30.160.60:FF:000446">
    <property type="entry name" value="Zinc finger protein"/>
    <property type="match status" value="1"/>
</dbReference>
<dbReference type="GO" id="GO:0005634">
    <property type="term" value="C:nucleus"/>
    <property type="evidence" value="ECO:0007669"/>
    <property type="project" value="UniProtKB-SubCell"/>
</dbReference>
<dbReference type="Gene3D" id="3.30.160.60">
    <property type="entry name" value="Classic Zinc Finger"/>
    <property type="match status" value="6"/>
</dbReference>
<sequence length="805" mass="92220">MFDSKENEAEPKTQKSFLPEKATFACSFCPYSSDWRSNLRMHVTRVHKKSIGLLECCFISFPDKKALRDHVAVCHIQRFICKTCDSCFTQSTSLKRHVAKRSCFKNFSCSFCEYTTTRKDDWDQHIQLHKKEEDKSECSSTLSAPTDSAQQNSSSLNVQLKETSFTCPNCPFETKWEQSLRRHKRTHHGITMESCWSNFSGKKSCRKRRAPNHRLRIGDRGFQCATCNKVFNSADLLRCHQPVHSGQKPFKCNLCDYASSRSGSLNHHKALKHKEDNQPTALRLSNQLILPDSLPNEDSQTNEEDVEVQWVPSLRSSFKPVVDKIVLEWDHKQIMGNEYEICGVKHEEVEQSKGPFFQSPSDPPIDSLDGETDELDSVMIESKLPDVDVKIQKSSAQEACIFNCPLCPFNTKWLSALKRHLKIHEKQGIFSPTPSSSSMQYNSCSSSEPPLKKSVMLNCSLCPYSTKWSTNFKMHVDRTHKKNRCKCTTCGRICRNMFLLQRHQKNHLVVKKFTCSICNYASSQKGHVEKHMKTHKPGDDFQSTSLSIGQPAECDTSLEVRRLRSSCVIAPEREENRSSRNDSIENGRRGVKRKRNSIDPVTMNVRTEEMARGYEQKDKQPEEIQNAELSISESDRSVLPPTPRQLRRSRRFAVEPAVSLPSKDSCGNLIPLPMSMIDSIYGEARLLRSQVSLVQTVPSLLPLLLRLLELSSSTTSQIRVILELEVRYRAIECFEYVWNASKMAIIRWDHLKVAMNRDTLLNAIRYAFGTLPVFINWEKNEHLEMLESVILLCSNTVKNWKQPSA</sequence>
<evidence type="ECO:0000256" key="4">
    <source>
        <dbReference type="ARBA" id="ARBA00022771"/>
    </source>
</evidence>
<keyword evidence="2" id="KW-0479">Metal-binding</keyword>
<evidence type="ECO:0000256" key="1">
    <source>
        <dbReference type="ARBA" id="ARBA00004123"/>
    </source>
</evidence>
<feature type="compositionally biased region" description="Basic and acidic residues" evidence="7">
    <location>
        <begin position="606"/>
        <end position="622"/>
    </location>
</feature>
<dbReference type="PROSITE" id="PS50157">
    <property type="entry name" value="ZINC_FINGER_C2H2_2"/>
    <property type="match status" value="5"/>
</dbReference>
<feature type="region of interest" description="Disordered" evidence="7">
    <location>
        <begin position="573"/>
        <end position="646"/>
    </location>
</feature>
<evidence type="ECO:0000256" key="6">
    <source>
        <dbReference type="ARBA" id="ARBA00023242"/>
    </source>
</evidence>
<reference evidence="8 9" key="1">
    <citation type="submission" date="2016-03" db="EMBL/GenBank/DDBJ databases">
        <title>EvidentialGene: Evidence-directed Construction of Genes on Genomes.</title>
        <authorList>
            <person name="Gilbert D.G."/>
            <person name="Choi J.-H."/>
            <person name="Mockaitis K."/>
            <person name="Colbourne J."/>
            <person name="Pfrender M."/>
        </authorList>
    </citation>
    <scope>NUCLEOTIDE SEQUENCE [LARGE SCALE GENOMIC DNA]</scope>
    <source>
        <strain evidence="8 9">Xinb3</strain>
        <tissue evidence="8">Complete organism</tissue>
    </source>
</reference>
<gene>
    <name evidence="8" type="ORF">APZ42_026498</name>
</gene>
<dbReference type="Proteomes" id="UP000076858">
    <property type="component" value="Unassembled WGS sequence"/>
</dbReference>
<dbReference type="InterPro" id="IPR013087">
    <property type="entry name" value="Znf_C2H2_type"/>
</dbReference>
<evidence type="ECO:0000256" key="7">
    <source>
        <dbReference type="SAM" id="MobiDB-lite"/>
    </source>
</evidence>
<dbReference type="Pfam" id="PF00096">
    <property type="entry name" value="zf-C2H2"/>
    <property type="match status" value="1"/>
</dbReference>
<dbReference type="AlphaFoldDB" id="A0A0P5TVV7"/>
<comment type="subcellular location">
    <subcellularLocation>
        <location evidence="1">Nucleus</location>
    </subcellularLocation>
</comment>
<evidence type="ECO:0000256" key="5">
    <source>
        <dbReference type="ARBA" id="ARBA00022833"/>
    </source>
</evidence>
<dbReference type="PANTHER" id="PTHR24406">
    <property type="entry name" value="TRANSCRIPTIONAL REPRESSOR CTCFL-RELATED"/>
    <property type="match status" value="1"/>
</dbReference>
<accession>A0A0P5TVV7</accession>
<protein>
    <submittedName>
        <fullName evidence="8">Zinc finger 215-like protein</fullName>
    </submittedName>
</protein>
<dbReference type="SMART" id="SM00355">
    <property type="entry name" value="ZnF_C2H2"/>
    <property type="match status" value="11"/>
</dbReference>
<evidence type="ECO:0000256" key="2">
    <source>
        <dbReference type="ARBA" id="ARBA00022723"/>
    </source>
</evidence>
<feature type="compositionally biased region" description="Basic and acidic residues" evidence="7">
    <location>
        <begin position="573"/>
        <end position="588"/>
    </location>
</feature>
<evidence type="ECO:0000313" key="8">
    <source>
        <dbReference type="EMBL" id="KZS09383.1"/>
    </source>
</evidence>
<keyword evidence="4" id="KW-0863">Zinc-finger</keyword>
<keyword evidence="5" id="KW-0862">Zinc</keyword>
<dbReference type="GO" id="GO:0008270">
    <property type="term" value="F:zinc ion binding"/>
    <property type="evidence" value="ECO:0007669"/>
    <property type="project" value="UniProtKB-KW"/>
</dbReference>
<evidence type="ECO:0000256" key="3">
    <source>
        <dbReference type="ARBA" id="ARBA00022737"/>
    </source>
</evidence>
<dbReference type="SUPFAM" id="SSF57667">
    <property type="entry name" value="beta-beta-alpha zinc fingers"/>
    <property type="match status" value="3"/>
</dbReference>
<keyword evidence="6" id="KW-0539">Nucleus</keyword>
<organism evidence="8 9">
    <name type="scientific">Daphnia magna</name>
    <dbReference type="NCBI Taxonomy" id="35525"/>
    <lineage>
        <taxon>Eukaryota</taxon>
        <taxon>Metazoa</taxon>
        <taxon>Ecdysozoa</taxon>
        <taxon>Arthropoda</taxon>
        <taxon>Crustacea</taxon>
        <taxon>Branchiopoda</taxon>
        <taxon>Diplostraca</taxon>
        <taxon>Cladocera</taxon>
        <taxon>Anomopoda</taxon>
        <taxon>Daphniidae</taxon>
        <taxon>Daphnia</taxon>
    </lineage>
</organism>
<comment type="caution">
    <text evidence="8">The sequence shown here is derived from an EMBL/GenBank/DDBJ whole genome shotgun (WGS) entry which is preliminary data.</text>
</comment>
<keyword evidence="9" id="KW-1185">Reference proteome</keyword>
<proteinExistence type="predicted"/>
<dbReference type="InterPro" id="IPR036236">
    <property type="entry name" value="Znf_C2H2_sf"/>
</dbReference>
<dbReference type="EMBL" id="LRGB01002076">
    <property type="protein sequence ID" value="KZS09383.1"/>
    <property type="molecule type" value="Genomic_DNA"/>
</dbReference>
<evidence type="ECO:0000313" key="9">
    <source>
        <dbReference type="Proteomes" id="UP000076858"/>
    </source>
</evidence>
<name>A0A0P5TVV7_9CRUS</name>